<feature type="region of interest" description="Disordered" evidence="1">
    <location>
        <begin position="125"/>
        <end position="265"/>
    </location>
</feature>
<reference evidence="2" key="1">
    <citation type="journal article" date="2020" name="Stud. Mycol.">
        <title>101 Dothideomycetes genomes: a test case for predicting lifestyles and emergence of pathogens.</title>
        <authorList>
            <person name="Haridas S."/>
            <person name="Albert R."/>
            <person name="Binder M."/>
            <person name="Bloem J."/>
            <person name="Labutti K."/>
            <person name="Salamov A."/>
            <person name="Andreopoulos B."/>
            <person name="Baker S."/>
            <person name="Barry K."/>
            <person name="Bills G."/>
            <person name="Bluhm B."/>
            <person name="Cannon C."/>
            <person name="Castanera R."/>
            <person name="Culley D."/>
            <person name="Daum C."/>
            <person name="Ezra D."/>
            <person name="Gonzalez J."/>
            <person name="Henrissat B."/>
            <person name="Kuo A."/>
            <person name="Liang C."/>
            <person name="Lipzen A."/>
            <person name="Lutzoni F."/>
            <person name="Magnuson J."/>
            <person name="Mondo S."/>
            <person name="Nolan M."/>
            <person name="Ohm R."/>
            <person name="Pangilinan J."/>
            <person name="Park H.-J."/>
            <person name="Ramirez L."/>
            <person name="Alfaro M."/>
            <person name="Sun H."/>
            <person name="Tritt A."/>
            <person name="Yoshinaga Y."/>
            <person name="Zwiers L.-H."/>
            <person name="Turgeon B."/>
            <person name="Goodwin S."/>
            <person name="Spatafora J."/>
            <person name="Crous P."/>
            <person name="Grigoriev I."/>
        </authorList>
    </citation>
    <scope>NUCLEOTIDE SEQUENCE</scope>
    <source>
        <strain evidence="2">CBS 109.77</strain>
    </source>
</reference>
<feature type="compositionally biased region" description="Polar residues" evidence="1">
    <location>
        <begin position="197"/>
        <end position="209"/>
    </location>
</feature>
<dbReference type="EMBL" id="MU002462">
    <property type="protein sequence ID" value="KAF2786460.1"/>
    <property type="molecule type" value="Genomic_DNA"/>
</dbReference>
<dbReference type="Proteomes" id="UP000799757">
    <property type="component" value="Unassembled WGS sequence"/>
</dbReference>
<feature type="compositionally biased region" description="Polar residues" evidence="1">
    <location>
        <begin position="246"/>
        <end position="258"/>
    </location>
</feature>
<feature type="compositionally biased region" description="Low complexity" evidence="1">
    <location>
        <begin position="135"/>
        <end position="147"/>
    </location>
</feature>
<keyword evidence="3" id="KW-1185">Reference proteome</keyword>
<organism evidence="2 3">
    <name type="scientific">Melanomma pulvis-pyrius CBS 109.77</name>
    <dbReference type="NCBI Taxonomy" id="1314802"/>
    <lineage>
        <taxon>Eukaryota</taxon>
        <taxon>Fungi</taxon>
        <taxon>Dikarya</taxon>
        <taxon>Ascomycota</taxon>
        <taxon>Pezizomycotina</taxon>
        <taxon>Dothideomycetes</taxon>
        <taxon>Pleosporomycetidae</taxon>
        <taxon>Pleosporales</taxon>
        <taxon>Melanommataceae</taxon>
        <taxon>Melanomma</taxon>
    </lineage>
</organism>
<gene>
    <name evidence="2" type="ORF">K505DRAFT_318426</name>
</gene>
<protein>
    <submittedName>
        <fullName evidence="2">Uncharacterized protein</fullName>
    </submittedName>
</protein>
<dbReference type="AlphaFoldDB" id="A0A6A6WQU6"/>
<evidence type="ECO:0000313" key="3">
    <source>
        <dbReference type="Proteomes" id="UP000799757"/>
    </source>
</evidence>
<sequence length="732" mass="81400">MVTSTSGLAVLSHHLHALSHHNHAALSPHTHAALCPPPLHIQKRPRRSSVRRSLFRTSSHTAGCGDEVYGPLDDIIDEITGDIWRLPPAFTLDSSLLEWPNPLKASATWTVTTLPVSRIPSDVPLTIRKQRHSRSAASGSSYSNAMSNPRNPSENQPGDAVGVSPSSILPDASWPELEPSVSQPATEHERESLDGTDYNNQLPARQNIRSLFRKSDDPIPSESRSGSQSRLRKLTNALPPLLRRGTGNSIESSGTASKEGTAMSVVPSNAIATSSDTESELLGDCAPDAESRNRLSMSEEIMAIMPPSPEYNSGLSSGAPPEPTKLPTTLSAAIRIVPEFEILTSKDYQDLWVAVEVEGVLHNRCYLPDPTLDIVIVIDNGKESKDEIRDMMKSIRRYGPQKWNPPRPNPSITDTIVAVAKSLEIREPKDGKLHIMLLSPALGNVHGVTKTHPGLHIHQINPAIIPIRCKQNLDTEMCSDSCCANFTVHNWNHYQPIPGLLNQIIRYARSEPPVSEVTDVLIKFQPSSGCQILKVEGYKFIRRLRPGQTHAVFMHIRVTRSKTQEIDLENKDPVLQSSLSENNGSLRQELLTARAMGASKVHLMTIQLLNQDSMDEESVWRFRESSLFIFKEMGKLARPADKTVDFYKRLAFYVVSHAETNEANEVIKKLERHVKSKDPALKKNFERLRKEVGTHKEIARYEKTCRGTLPRYPGSAYIPAAHDWIVDRCVEQ</sequence>
<dbReference type="OrthoDB" id="3760848at2759"/>
<evidence type="ECO:0000313" key="2">
    <source>
        <dbReference type="EMBL" id="KAF2786460.1"/>
    </source>
</evidence>
<proteinExistence type="predicted"/>
<evidence type="ECO:0000256" key="1">
    <source>
        <dbReference type="SAM" id="MobiDB-lite"/>
    </source>
</evidence>
<name>A0A6A6WQU6_9PLEO</name>
<accession>A0A6A6WQU6</accession>